<keyword evidence="3" id="KW-1185">Reference proteome</keyword>
<feature type="transmembrane region" description="Helical" evidence="1">
    <location>
        <begin position="92"/>
        <end position="110"/>
    </location>
</feature>
<organism evidence="2 3">
    <name type="scientific">Marinobacter oulmenensis</name>
    <dbReference type="NCBI Taxonomy" id="643747"/>
    <lineage>
        <taxon>Bacteria</taxon>
        <taxon>Pseudomonadati</taxon>
        <taxon>Pseudomonadota</taxon>
        <taxon>Gammaproteobacteria</taxon>
        <taxon>Pseudomonadales</taxon>
        <taxon>Marinobacteraceae</taxon>
        <taxon>Marinobacter</taxon>
    </lineage>
</organism>
<proteinExistence type="predicted"/>
<feature type="transmembrane region" description="Helical" evidence="1">
    <location>
        <begin position="9"/>
        <end position="27"/>
    </location>
</feature>
<keyword evidence="1" id="KW-1133">Transmembrane helix</keyword>
<evidence type="ECO:0000256" key="1">
    <source>
        <dbReference type="SAM" id="Phobius"/>
    </source>
</evidence>
<protein>
    <submittedName>
        <fullName evidence="2">Uncharacterized protein</fullName>
    </submittedName>
</protein>
<keyword evidence="1" id="KW-0472">Membrane</keyword>
<reference evidence="2 3" key="1">
    <citation type="submission" date="2020-08" db="EMBL/GenBank/DDBJ databases">
        <title>Genomic Encyclopedia of Type Strains, Phase IV (KMG-IV): sequencing the most valuable type-strain genomes for metagenomic binning, comparative biology and taxonomic classification.</title>
        <authorList>
            <person name="Goeker M."/>
        </authorList>
    </citation>
    <scope>NUCLEOTIDE SEQUENCE [LARGE SCALE GENOMIC DNA]</scope>
    <source>
        <strain evidence="2 3">DSM 22359</strain>
    </source>
</reference>
<evidence type="ECO:0000313" key="3">
    <source>
        <dbReference type="Proteomes" id="UP000591735"/>
    </source>
</evidence>
<name>A0A840UBI6_9GAMM</name>
<comment type="caution">
    <text evidence="2">The sequence shown here is derived from an EMBL/GenBank/DDBJ whole genome shotgun (WGS) entry which is preliminary data.</text>
</comment>
<sequence length="140" mass="16022">MKNFNRHRMVFYIWALFDFLHIAIYSVNSYRLGNFPYATDFISTLENISSHGGVVSGGMVLFSWLLELSILASLIMFLLMKSKVKALCYMQTPFRLIFSVPSLSIMLPFFNLFGGVSAIVLIIMVIMSEVLKVYSLKKWA</sequence>
<evidence type="ECO:0000313" key="2">
    <source>
        <dbReference type="EMBL" id="MBB5322489.1"/>
    </source>
</evidence>
<dbReference type="Proteomes" id="UP000591735">
    <property type="component" value="Unassembled WGS sequence"/>
</dbReference>
<feature type="transmembrane region" description="Helical" evidence="1">
    <location>
        <begin position="61"/>
        <end position="80"/>
    </location>
</feature>
<gene>
    <name evidence="2" type="ORF">HNR38_002996</name>
</gene>
<dbReference type="EMBL" id="JACHFE010000009">
    <property type="protein sequence ID" value="MBB5322489.1"/>
    <property type="molecule type" value="Genomic_DNA"/>
</dbReference>
<accession>A0A840UBI6</accession>
<dbReference type="AlphaFoldDB" id="A0A840UBI6"/>
<dbReference type="RefSeq" id="WP_183705731.1">
    <property type="nucleotide sequence ID" value="NZ_JACHFE010000009.1"/>
</dbReference>
<keyword evidence="1" id="KW-0812">Transmembrane</keyword>